<dbReference type="PANTHER" id="PTHR47332:SF4">
    <property type="entry name" value="SET DOMAIN-CONTAINING PROTEIN 5"/>
    <property type="match status" value="1"/>
</dbReference>
<organism evidence="3 4">
    <name type="scientific">Colletotrichum sublineola</name>
    <name type="common">Sorghum anthracnose fungus</name>
    <dbReference type="NCBI Taxonomy" id="1173701"/>
    <lineage>
        <taxon>Eukaryota</taxon>
        <taxon>Fungi</taxon>
        <taxon>Dikarya</taxon>
        <taxon>Ascomycota</taxon>
        <taxon>Pezizomycotina</taxon>
        <taxon>Sordariomycetes</taxon>
        <taxon>Hypocreomycetidae</taxon>
        <taxon>Glomerellales</taxon>
        <taxon>Glomerellaceae</taxon>
        <taxon>Colletotrichum</taxon>
        <taxon>Colletotrichum graminicola species complex</taxon>
    </lineage>
</organism>
<dbReference type="PANTHER" id="PTHR47332">
    <property type="entry name" value="SET DOMAIN-CONTAINING PROTEIN 5"/>
    <property type="match status" value="1"/>
</dbReference>
<comment type="caution">
    <text evidence="3">The sequence shown here is derived from an EMBL/GenBank/DDBJ whole genome shotgun (WGS) entry which is preliminary data.</text>
</comment>
<dbReference type="HOGENOM" id="CLU_028281_0_3_1"/>
<dbReference type="InterPro" id="IPR001214">
    <property type="entry name" value="SET_dom"/>
</dbReference>
<dbReference type="Gene3D" id="2.170.270.10">
    <property type="entry name" value="SET domain"/>
    <property type="match status" value="1"/>
</dbReference>
<evidence type="ECO:0000259" key="2">
    <source>
        <dbReference type="PROSITE" id="PS50280"/>
    </source>
</evidence>
<reference evidence="4" key="1">
    <citation type="journal article" date="2014" name="Genome Announc.">
        <title>Draft genome sequence of Colletotrichum sublineola, a destructive pathogen of cultivated sorghum.</title>
        <authorList>
            <person name="Baroncelli R."/>
            <person name="Sanz-Martin J.M."/>
            <person name="Rech G.E."/>
            <person name="Sukno S.A."/>
            <person name="Thon M.R."/>
        </authorList>
    </citation>
    <scope>NUCLEOTIDE SEQUENCE [LARGE SCALE GENOMIC DNA]</scope>
    <source>
        <strain evidence="4">TX430BB</strain>
    </source>
</reference>
<protein>
    <submittedName>
        <fullName evidence="3">Putative SET domain-containing protein 5</fullName>
    </submittedName>
</protein>
<dbReference type="OMA" id="NTSYYWS"/>
<dbReference type="EMBL" id="JMSE01000969">
    <property type="protein sequence ID" value="KDN66070.1"/>
    <property type="molecule type" value="Genomic_DNA"/>
</dbReference>
<feature type="domain" description="SET" evidence="2">
    <location>
        <begin position="124"/>
        <end position="283"/>
    </location>
</feature>
<dbReference type="STRING" id="1173701.A0A066XJ60"/>
<dbReference type="SMART" id="SM00317">
    <property type="entry name" value="SET"/>
    <property type="match status" value="1"/>
</dbReference>
<dbReference type="Proteomes" id="UP000027238">
    <property type="component" value="Unassembled WGS sequence"/>
</dbReference>
<dbReference type="AlphaFoldDB" id="A0A066XJ60"/>
<dbReference type="eggNOG" id="KOG2084">
    <property type="taxonomic scope" value="Eukaryota"/>
</dbReference>
<dbReference type="Pfam" id="PF00856">
    <property type="entry name" value="SET"/>
    <property type="match status" value="1"/>
</dbReference>
<dbReference type="OrthoDB" id="438641at2759"/>
<evidence type="ECO:0000313" key="3">
    <source>
        <dbReference type="EMBL" id="KDN66070.1"/>
    </source>
</evidence>
<dbReference type="InterPro" id="IPR046341">
    <property type="entry name" value="SET_dom_sf"/>
</dbReference>
<feature type="chain" id="PRO_5001634969" evidence="1">
    <location>
        <begin position="18"/>
        <end position="414"/>
    </location>
</feature>
<dbReference type="CDD" id="cd20071">
    <property type="entry name" value="SET_SMYD"/>
    <property type="match status" value="1"/>
</dbReference>
<name>A0A066XJ60_COLSU</name>
<dbReference type="SUPFAM" id="SSF82199">
    <property type="entry name" value="SET domain"/>
    <property type="match status" value="1"/>
</dbReference>
<evidence type="ECO:0000256" key="1">
    <source>
        <dbReference type="SAM" id="SignalP"/>
    </source>
</evidence>
<sequence length="414" mass="44799">MRSSGVFAWTFLAVVLACDGGESVLDIGLTGDDEAQLHKHNCAPEPASEKTNKTYVGTIGDGFPLTDGSIPDGMGDSEEARIRFGTSKEHLSWLNSLNGSYPSFVITVGHQSSHLLTGLRSDRGLWEVRSSPGKGLGIFALQTIHAGTRVIEESPLFTIDPGRLSSGQGFSFAGIAAAVDDAFTALNATERAAFLSCPEHRDQDDEADATWSREALIFRTNAYVMPGGIVGIFPRIAKLNHSCRPNAGAASIGGGGGDEGSARRVVYAARDIHPGEEVTVTYAPLAQTTEERRARLVQWGFTCECAACKARDDDEQRIEIGRLMGVIEAMLGRDDFGRDVQPDAEKLVRLVEEVGLADYLVKAYKYAAYAASRSGKFGAARRWARKELAIHEIADARSRYARETRAFLESLPLL</sequence>
<accession>A0A066XJ60</accession>
<feature type="signal peptide" evidence="1">
    <location>
        <begin position="1"/>
        <end position="17"/>
    </location>
</feature>
<keyword evidence="4" id="KW-1185">Reference proteome</keyword>
<dbReference type="PROSITE" id="PS51257">
    <property type="entry name" value="PROKAR_LIPOPROTEIN"/>
    <property type="match status" value="1"/>
</dbReference>
<dbReference type="InterPro" id="IPR053185">
    <property type="entry name" value="SET_domain_protein"/>
</dbReference>
<keyword evidence="1" id="KW-0732">Signal</keyword>
<proteinExistence type="predicted"/>
<gene>
    <name evidence="3" type="ORF">CSUB01_01521</name>
</gene>
<dbReference type="PROSITE" id="PS50280">
    <property type="entry name" value="SET"/>
    <property type="match status" value="1"/>
</dbReference>
<evidence type="ECO:0000313" key="4">
    <source>
        <dbReference type="Proteomes" id="UP000027238"/>
    </source>
</evidence>